<dbReference type="eggNOG" id="ENOG50346F2">
    <property type="taxonomic scope" value="Bacteria"/>
</dbReference>
<protein>
    <recommendedName>
        <fullName evidence="4">Lipocalin-like domain-containing protein</fullName>
    </recommendedName>
</protein>
<keyword evidence="1" id="KW-0732">Signal</keyword>
<dbReference type="KEGG" id="psn:Pedsa_1405"/>
<gene>
    <name evidence="2" type="ordered locus">Pedsa_1405</name>
</gene>
<proteinExistence type="predicted"/>
<dbReference type="STRING" id="762903.Pedsa_1405"/>
<dbReference type="RefSeq" id="WP_013632470.1">
    <property type="nucleotide sequence ID" value="NC_015177.1"/>
</dbReference>
<accession>F0S4I0</accession>
<feature type="signal peptide" evidence="1">
    <location>
        <begin position="1"/>
        <end position="19"/>
    </location>
</feature>
<evidence type="ECO:0000313" key="2">
    <source>
        <dbReference type="EMBL" id="ADY51971.1"/>
    </source>
</evidence>
<keyword evidence="3" id="KW-1185">Reference proteome</keyword>
<evidence type="ECO:0000313" key="3">
    <source>
        <dbReference type="Proteomes" id="UP000000310"/>
    </source>
</evidence>
<dbReference type="OrthoDB" id="794255at2"/>
<reference evidence="2 3" key="1">
    <citation type="journal article" date="2011" name="Stand. Genomic Sci.">
        <title>Complete genome sequence of the gliding, heparinolytic Pedobacter saltans type strain (113).</title>
        <authorList>
            <person name="Liolios K."/>
            <person name="Sikorski J."/>
            <person name="Lu M."/>
            <person name="Nolan M."/>
            <person name="Lapidus A."/>
            <person name="Lucas S."/>
            <person name="Hammon N."/>
            <person name="Deshpande S."/>
            <person name="Cheng J.F."/>
            <person name="Tapia R."/>
            <person name="Han C."/>
            <person name="Goodwin L."/>
            <person name="Pitluck S."/>
            <person name="Huntemann M."/>
            <person name="Ivanova N."/>
            <person name="Pagani I."/>
            <person name="Mavromatis K."/>
            <person name="Ovchinikova G."/>
            <person name="Pati A."/>
            <person name="Chen A."/>
            <person name="Palaniappan K."/>
            <person name="Land M."/>
            <person name="Hauser L."/>
            <person name="Brambilla E.M."/>
            <person name="Kotsyurbenko O."/>
            <person name="Rohde M."/>
            <person name="Tindall B.J."/>
            <person name="Abt B."/>
            <person name="Goker M."/>
            <person name="Detter J.C."/>
            <person name="Woyke T."/>
            <person name="Bristow J."/>
            <person name="Eisen J.A."/>
            <person name="Markowitz V."/>
            <person name="Hugenholtz P."/>
            <person name="Klenk H.P."/>
            <person name="Kyrpides N.C."/>
        </authorList>
    </citation>
    <scope>NUCLEOTIDE SEQUENCE [LARGE SCALE GENOMIC DNA]</scope>
    <source>
        <strain evidence="3">ATCC 51119 / DSM 12145 / JCM 21818 / LMG 10337 / NBRC 100064 / NCIMB 13643</strain>
    </source>
</reference>
<dbReference type="AlphaFoldDB" id="F0S4I0"/>
<reference evidence="3" key="2">
    <citation type="submission" date="2011-02" db="EMBL/GenBank/DDBJ databases">
        <title>The complete genome of Pedobacter saltans DSM 12145.</title>
        <authorList>
            <consortium name="US DOE Joint Genome Institute (JGI-PGF)"/>
            <person name="Lucas S."/>
            <person name="Copeland A."/>
            <person name="Lapidus A."/>
            <person name="Bruce D."/>
            <person name="Goodwin L."/>
            <person name="Pitluck S."/>
            <person name="Kyrpides N."/>
            <person name="Mavromatis K."/>
            <person name="Pagani I."/>
            <person name="Ivanova N."/>
            <person name="Ovchinnikova G."/>
            <person name="Lu M."/>
            <person name="Detter J.C."/>
            <person name="Han C."/>
            <person name="Land M."/>
            <person name="Hauser L."/>
            <person name="Markowitz V."/>
            <person name="Cheng J.-F."/>
            <person name="Hugenholtz P."/>
            <person name="Woyke T."/>
            <person name="Wu D."/>
            <person name="Tindall B."/>
            <person name="Pomrenke H.G."/>
            <person name="Brambilla E."/>
            <person name="Klenk H.-P."/>
            <person name="Eisen J.A."/>
        </authorList>
    </citation>
    <scope>NUCLEOTIDE SEQUENCE [LARGE SCALE GENOMIC DNA]</scope>
    <source>
        <strain evidence="3">ATCC 51119 / DSM 12145 / JCM 21818 / LMG 10337 / NBRC 100064 / NCIMB 13643</strain>
    </source>
</reference>
<name>F0S4I0_PSESL</name>
<sequence>MRKILQYLLLLTVLLSACGNSVSEKDLEGKWIYKKVSHLKENPPLIQEGAELQKKHPYLVITGENKLTIFSEDKVLSEGTYRLEGDIIRYEEVLEGGMKRKIPFLIKKLETNKLTFETMDNNTIQIVAEKE</sequence>
<evidence type="ECO:0000256" key="1">
    <source>
        <dbReference type="SAM" id="SignalP"/>
    </source>
</evidence>
<dbReference type="HOGENOM" id="CLU_1925789_0_0_10"/>
<dbReference type="Proteomes" id="UP000000310">
    <property type="component" value="Chromosome"/>
</dbReference>
<dbReference type="EMBL" id="CP002545">
    <property type="protein sequence ID" value="ADY51971.1"/>
    <property type="molecule type" value="Genomic_DNA"/>
</dbReference>
<organism evidence="2 3">
    <name type="scientific">Pseudopedobacter saltans (strain ATCC 51119 / DSM 12145 / JCM 21818 / CCUG 39354 / LMG 10337 / NBRC 100064 / NCIMB 13643)</name>
    <name type="common">Pedobacter saltans</name>
    <dbReference type="NCBI Taxonomy" id="762903"/>
    <lineage>
        <taxon>Bacteria</taxon>
        <taxon>Pseudomonadati</taxon>
        <taxon>Bacteroidota</taxon>
        <taxon>Sphingobacteriia</taxon>
        <taxon>Sphingobacteriales</taxon>
        <taxon>Sphingobacteriaceae</taxon>
        <taxon>Pseudopedobacter</taxon>
    </lineage>
</organism>
<evidence type="ECO:0008006" key="4">
    <source>
        <dbReference type="Google" id="ProtNLM"/>
    </source>
</evidence>
<feature type="chain" id="PRO_5003258137" description="Lipocalin-like domain-containing protein" evidence="1">
    <location>
        <begin position="20"/>
        <end position="131"/>
    </location>
</feature>
<dbReference type="PROSITE" id="PS51257">
    <property type="entry name" value="PROKAR_LIPOPROTEIN"/>
    <property type="match status" value="1"/>
</dbReference>